<feature type="transmembrane region" description="Helical" evidence="2">
    <location>
        <begin position="6"/>
        <end position="30"/>
    </location>
</feature>
<keyword evidence="4" id="KW-1185">Reference proteome</keyword>
<protein>
    <submittedName>
        <fullName evidence="3">DUF3149 domain-containing protein</fullName>
    </submittedName>
</protein>
<sequence length="68" mass="7641">MILMHGTVAFVGLLNLIVVGVAIVYIVYFGGKHYLSLLKKWQKNEEAEEDADDFENATDGQEIPESNR</sequence>
<dbReference type="AGR" id="WB:WBGene00206508"/>
<accession>G1K112</accession>
<dbReference type="Proteomes" id="UP000001940">
    <property type="component" value="Chromosome V"/>
</dbReference>
<name>G1K112_CAEEL</name>
<dbReference type="WormBase" id="ZK262.19">
    <property type="protein sequence ID" value="CE46373"/>
    <property type="gene ID" value="WBGene00206508"/>
</dbReference>
<dbReference type="CTD" id="13218210"/>
<evidence type="ECO:0000313" key="3">
    <source>
        <dbReference type="EMBL" id="CCC42214.1"/>
    </source>
</evidence>
<dbReference type="InParanoid" id="G1K112"/>
<keyword evidence="2" id="KW-0472">Membrane</keyword>
<evidence type="ECO:0000256" key="1">
    <source>
        <dbReference type="SAM" id="MobiDB-lite"/>
    </source>
</evidence>
<reference evidence="3 4" key="1">
    <citation type="journal article" date="1998" name="Science">
        <title>Genome sequence of the nematode C. elegans: a platform for investigating biology.</title>
        <authorList>
            <consortium name="The C. elegans sequencing consortium"/>
            <person name="Sulson J.E."/>
            <person name="Waterston R."/>
        </authorList>
    </citation>
    <scope>NUCLEOTIDE SEQUENCE [LARGE SCALE GENOMIC DNA]</scope>
    <source>
        <strain evidence="3 4">Bristol N2</strain>
    </source>
</reference>
<keyword evidence="2" id="KW-0812">Transmembrane</keyword>
<dbReference type="EMBL" id="BX284605">
    <property type="protein sequence ID" value="CCC42214.1"/>
    <property type="molecule type" value="Genomic_DNA"/>
</dbReference>
<organism evidence="3 4">
    <name type="scientific">Caenorhabditis elegans</name>
    <dbReference type="NCBI Taxonomy" id="6239"/>
    <lineage>
        <taxon>Eukaryota</taxon>
        <taxon>Metazoa</taxon>
        <taxon>Ecdysozoa</taxon>
        <taxon>Nematoda</taxon>
        <taxon>Chromadorea</taxon>
        <taxon>Rhabditida</taxon>
        <taxon>Rhabditina</taxon>
        <taxon>Rhabditomorpha</taxon>
        <taxon>Rhabditoidea</taxon>
        <taxon>Rhabditidae</taxon>
        <taxon>Peloderinae</taxon>
        <taxon>Caenorhabditis</taxon>
    </lineage>
</organism>
<keyword evidence="2" id="KW-1133">Transmembrane helix</keyword>
<feature type="region of interest" description="Disordered" evidence="1">
    <location>
        <begin position="48"/>
        <end position="68"/>
    </location>
</feature>
<dbReference type="KEGG" id="cel:CELE_ZK262.19"/>
<gene>
    <name evidence="3" type="ORF">CELE_ZK262.19</name>
    <name evidence="3 5" type="ORF">ZK262.19</name>
</gene>
<dbReference type="GeneID" id="13218210"/>
<dbReference type="HOGENOM" id="CLU_2796281_0_0_1"/>
<proteinExistence type="predicted"/>
<dbReference type="SMR" id="G1K112"/>
<dbReference type="PaxDb" id="6239-ZK262.19"/>
<evidence type="ECO:0000313" key="5">
    <source>
        <dbReference type="WormBase" id="ZK262.19"/>
    </source>
</evidence>
<dbReference type="RefSeq" id="NP_001256798.1">
    <property type="nucleotide sequence ID" value="NM_001269869.1"/>
</dbReference>
<evidence type="ECO:0000256" key="2">
    <source>
        <dbReference type="SAM" id="Phobius"/>
    </source>
</evidence>
<dbReference type="AlphaFoldDB" id="G1K112"/>
<dbReference type="Bgee" id="WBGene00206508">
    <property type="expression patterns" value="Expressed in larva and 1 other cell type or tissue"/>
</dbReference>
<evidence type="ECO:0000313" key="4">
    <source>
        <dbReference type="Proteomes" id="UP000001940"/>
    </source>
</evidence>